<organism evidence="1 2">
    <name type="scientific">Panagrolaimus sp. PS1159</name>
    <dbReference type="NCBI Taxonomy" id="55785"/>
    <lineage>
        <taxon>Eukaryota</taxon>
        <taxon>Metazoa</taxon>
        <taxon>Ecdysozoa</taxon>
        <taxon>Nematoda</taxon>
        <taxon>Chromadorea</taxon>
        <taxon>Rhabditida</taxon>
        <taxon>Tylenchina</taxon>
        <taxon>Panagrolaimomorpha</taxon>
        <taxon>Panagrolaimoidea</taxon>
        <taxon>Panagrolaimidae</taxon>
        <taxon>Panagrolaimus</taxon>
    </lineage>
</organism>
<dbReference type="WBParaSite" id="PS1159_v2.g6548.t1">
    <property type="protein sequence ID" value="PS1159_v2.g6548.t1"/>
    <property type="gene ID" value="PS1159_v2.g6548"/>
</dbReference>
<reference evidence="2" key="1">
    <citation type="submission" date="2022-11" db="UniProtKB">
        <authorList>
            <consortium name="WormBaseParasite"/>
        </authorList>
    </citation>
    <scope>IDENTIFICATION</scope>
</reference>
<proteinExistence type="predicted"/>
<sequence>MKPILFFEFILFTSLISLILCEQAWQRIDKSEVNCNFNEGEQPFCEWKPASVDSADLWKTGNAVIVDSVNSITKSADGDDHFAYVQGEYGAPSKGSLESPEIFPGKQKKVFKFAYWKTASTPILDVCVKDSSGYNIDCIDSISGPGNGQWNRKSVTLPKMQTSYKIVLRARSIHSAEDIIGVDDLQLMDALETEQVIAQQQQSSKRYPSLMAASQRHFLPIEEPTTEFPLINSERQKAEPPIETKHVENPLMPLKMNKFGMSPSSLSSAIMPTKPETLFPPLPNFTAPVPAAFPDFPSFPQGFLPGTLPATNNKLEKQEMTLGPTWKRSDGNIAMEIGGEDTVISAAFKAPLGSYIEFDLWMSDDSFFTVMEVMDSMDFILFTRQGMSNNGWHRFRIPLRPSFTPVQIKFKNSLPPGGFITLSNTRLVNGNGEEVSCETVYGGIVTMPPLFPPPPSMSLQDLMAPAPPLQMPSMLKLRDNIGGGASAFGGNIFEGIKPIEPMKDDPQRLTAFQGYTPQMLLSTTPEPFLLPTFQKSEFPIIDATTKNQALSGFGLPFSHFQQPKPVGIVSATSNSKARGGDLLSQLGAHPSVEKELRQLASRFGFDTNKIPDPTTLNMLKRFLGPKMPLNFGTKIAEFNSNSNGNNNGISQNLRPIKPVNVDSEDFERVYKEESLKRMFAPPTSAELSKASSSLNGELLKSFASVIQLPSNSPDPQLPFRQKNLDFAYQNALSSPSKKF</sequence>
<dbReference type="Proteomes" id="UP000887580">
    <property type="component" value="Unplaced"/>
</dbReference>
<accession>A0AC35GM63</accession>
<protein>
    <submittedName>
        <fullName evidence="2">MAM domain-containing protein</fullName>
    </submittedName>
</protein>
<evidence type="ECO:0000313" key="2">
    <source>
        <dbReference type="WBParaSite" id="PS1159_v2.g6548.t1"/>
    </source>
</evidence>
<evidence type="ECO:0000313" key="1">
    <source>
        <dbReference type="Proteomes" id="UP000887580"/>
    </source>
</evidence>
<name>A0AC35GM63_9BILA</name>